<name>A0ABR3KIV4_TRISP</name>
<sequence>MRSECLASSSLSATGMWTPIFASPLTDIVRDEPPRTTMSHDGHSSTQPAVRMHHCYRRGSVSNLCGAILTNMRSHCFCIRYSCQ</sequence>
<comment type="caution">
    <text evidence="1">The sequence shown here is derived from an EMBL/GenBank/DDBJ whole genome shotgun (WGS) entry which is preliminary data.</text>
</comment>
<organism evidence="1 2">
    <name type="scientific">Trichinella spiralis</name>
    <name type="common">Trichina worm</name>
    <dbReference type="NCBI Taxonomy" id="6334"/>
    <lineage>
        <taxon>Eukaryota</taxon>
        <taxon>Metazoa</taxon>
        <taxon>Ecdysozoa</taxon>
        <taxon>Nematoda</taxon>
        <taxon>Enoplea</taxon>
        <taxon>Dorylaimia</taxon>
        <taxon>Trichinellida</taxon>
        <taxon>Trichinellidae</taxon>
        <taxon>Trichinella</taxon>
    </lineage>
</organism>
<proteinExistence type="predicted"/>
<evidence type="ECO:0000313" key="1">
    <source>
        <dbReference type="EMBL" id="KAL1238507.1"/>
    </source>
</evidence>
<evidence type="ECO:0000313" key="2">
    <source>
        <dbReference type="Proteomes" id="UP001558632"/>
    </source>
</evidence>
<gene>
    <name evidence="1" type="ORF">TSPI_01410</name>
</gene>
<protein>
    <submittedName>
        <fullName evidence="1">Netrin-5</fullName>
    </submittedName>
</protein>
<dbReference type="Proteomes" id="UP001558632">
    <property type="component" value="Unassembled WGS sequence"/>
</dbReference>
<dbReference type="EMBL" id="JBEUSY010000311">
    <property type="protein sequence ID" value="KAL1238507.1"/>
    <property type="molecule type" value="Genomic_DNA"/>
</dbReference>
<keyword evidence="2" id="KW-1185">Reference proteome</keyword>
<accession>A0ABR3KIV4</accession>
<reference evidence="1 2" key="1">
    <citation type="submission" date="2024-07" db="EMBL/GenBank/DDBJ databases">
        <title>Enhanced genomic and transcriptomic resources for Trichinella pseudospiralis and T. spiralis underpin the discovery of pronounced molecular differences between stages and species.</title>
        <authorList>
            <person name="Pasi K.K."/>
            <person name="La Rosa G."/>
            <person name="Gomez-Morales M.A."/>
            <person name="Tosini F."/>
            <person name="Sumanam S."/>
            <person name="Young N.D."/>
            <person name="Chang B.C."/>
            <person name="Robin G.B."/>
        </authorList>
    </citation>
    <scope>NUCLEOTIDE SEQUENCE [LARGE SCALE GENOMIC DNA]</scope>
    <source>
        <strain evidence="1">ISS534</strain>
    </source>
</reference>